<dbReference type="GO" id="GO:0047804">
    <property type="term" value="F:cysteine-S-conjugate beta-lyase activity"/>
    <property type="evidence" value="ECO:0007669"/>
    <property type="project" value="UniProtKB-EC"/>
</dbReference>
<keyword evidence="7" id="KW-0808">Transferase</keyword>
<dbReference type="GO" id="GO:0008483">
    <property type="term" value="F:transaminase activity"/>
    <property type="evidence" value="ECO:0007669"/>
    <property type="project" value="UniProtKB-KW"/>
</dbReference>
<dbReference type="InterPro" id="IPR004839">
    <property type="entry name" value="Aminotransferase_I/II_large"/>
</dbReference>
<evidence type="ECO:0000256" key="5">
    <source>
        <dbReference type="ARBA" id="ARBA00037974"/>
    </source>
</evidence>
<dbReference type="GO" id="GO:0030170">
    <property type="term" value="F:pyridoxal phosphate binding"/>
    <property type="evidence" value="ECO:0007669"/>
    <property type="project" value="InterPro"/>
</dbReference>
<keyword evidence="4" id="KW-0456">Lyase</keyword>
<evidence type="ECO:0000256" key="2">
    <source>
        <dbReference type="ARBA" id="ARBA00012224"/>
    </source>
</evidence>
<dbReference type="EC" id="4.4.1.13" evidence="2"/>
<dbReference type="InterPro" id="IPR027619">
    <property type="entry name" value="C-S_lyase_PatB-like"/>
</dbReference>
<dbReference type="Proteomes" id="UP000236394">
    <property type="component" value="Unassembled WGS sequence"/>
</dbReference>
<organism evidence="7 8">
    <name type="scientific">Mageeibacillus indolicus</name>
    <dbReference type="NCBI Taxonomy" id="884684"/>
    <lineage>
        <taxon>Bacteria</taxon>
        <taxon>Bacillati</taxon>
        <taxon>Bacillota</taxon>
        <taxon>Clostridia</taxon>
        <taxon>Eubacteriales</taxon>
        <taxon>Oscillospiraceae</taxon>
        <taxon>Mageeibacillus</taxon>
    </lineage>
</organism>
<name>A0A2J8B284_9FIRM</name>
<feature type="domain" description="Aminotransferase class I/classII large" evidence="6">
    <location>
        <begin position="27"/>
        <end position="378"/>
    </location>
</feature>
<evidence type="ECO:0000256" key="3">
    <source>
        <dbReference type="ARBA" id="ARBA00022898"/>
    </source>
</evidence>
<protein>
    <recommendedName>
        <fullName evidence="2">cysteine-S-conjugate beta-lyase</fullName>
        <ecNumber evidence="2">4.4.1.13</ecNumber>
    </recommendedName>
</protein>
<dbReference type="InterPro" id="IPR015422">
    <property type="entry name" value="PyrdxlP-dep_Trfase_small"/>
</dbReference>
<keyword evidence="3" id="KW-0663">Pyridoxal phosphate</keyword>
<comment type="caution">
    <text evidence="7">The sequence shown here is derived from an EMBL/GenBank/DDBJ whole genome shotgun (WGS) entry which is preliminary data.</text>
</comment>
<dbReference type="InterPro" id="IPR015424">
    <property type="entry name" value="PyrdxlP-dep_Trfase"/>
</dbReference>
<evidence type="ECO:0000256" key="1">
    <source>
        <dbReference type="ARBA" id="ARBA00001933"/>
    </source>
</evidence>
<dbReference type="EMBL" id="NBZD01000002">
    <property type="protein sequence ID" value="PNH18855.1"/>
    <property type="molecule type" value="Genomic_DNA"/>
</dbReference>
<proteinExistence type="inferred from homology"/>
<dbReference type="Pfam" id="PF00155">
    <property type="entry name" value="Aminotran_1_2"/>
    <property type="match status" value="1"/>
</dbReference>
<reference evidence="8" key="1">
    <citation type="submission" date="2017-04" db="EMBL/GenBank/DDBJ databases">
        <authorList>
            <person name="Bumgarner R.E."/>
            <person name="Fredricks D.N."/>
            <person name="Srinivasan S."/>
        </authorList>
    </citation>
    <scope>NUCLEOTIDE SEQUENCE [LARGE SCALE GENOMIC DNA]</scope>
    <source>
        <strain evidence="8">KA00405</strain>
    </source>
</reference>
<evidence type="ECO:0000313" key="8">
    <source>
        <dbReference type="Proteomes" id="UP000236394"/>
    </source>
</evidence>
<dbReference type="InterPro" id="IPR015421">
    <property type="entry name" value="PyrdxlP-dep_Trfase_major"/>
</dbReference>
<dbReference type="NCBIfam" id="TIGR04350">
    <property type="entry name" value="C_S_lyase_PatB"/>
    <property type="match status" value="1"/>
</dbReference>
<comment type="cofactor">
    <cofactor evidence="1">
        <name>pyridoxal 5'-phosphate</name>
        <dbReference type="ChEBI" id="CHEBI:597326"/>
    </cofactor>
</comment>
<evidence type="ECO:0000256" key="4">
    <source>
        <dbReference type="ARBA" id="ARBA00023239"/>
    </source>
</evidence>
<dbReference type="InterPro" id="IPR051798">
    <property type="entry name" value="Class-II_PLP-Dep_Aminotrans"/>
</dbReference>
<dbReference type="PANTHER" id="PTHR43525:SF1">
    <property type="entry name" value="PROTEIN MALY"/>
    <property type="match status" value="1"/>
</dbReference>
<dbReference type="Gene3D" id="3.40.640.10">
    <property type="entry name" value="Type I PLP-dependent aspartate aminotransferase-like (Major domain)"/>
    <property type="match status" value="1"/>
</dbReference>
<evidence type="ECO:0000259" key="6">
    <source>
        <dbReference type="Pfam" id="PF00155"/>
    </source>
</evidence>
<dbReference type="Gene3D" id="3.90.1150.10">
    <property type="entry name" value="Aspartate Aminotransferase, domain 1"/>
    <property type="match status" value="1"/>
</dbReference>
<evidence type="ECO:0000313" key="7">
    <source>
        <dbReference type="EMBL" id="PNH18855.1"/>
    </source>
</evidence>
<dbReference type="RefSeq" id="WP_102892510.1">
    <property type="nucleotide sequence ID" value="NZ_NBZD01000002.1"/>
</dbReference>
<dbReference type="SUPFAM" id="SSF53383">
    <property type="entry name" value="PLP-dependent transferases"/>
    <property type="match status" value="1"/>
</dbReference>
<accession>A0A2J8B284</accession>
<comment type="similarity">
    <text evidence="5">Belongs to the class-II pyridoxal-phosphate-dependent aminotransferase family. MalY/PatB cystathionine beta-lyase subfamily.</text>
</comment>
<gene>
    <name evidence="7" type="ORF">B7R76_04685</name>
</gene>
<dbReference type="AlphaFoldDB" id="A0A2J8B284"/>
<keyword evidence="7" id="KW-0032">Aminotransferase</keyword>
<dbReference type="PANTHER" id="PTHR43525">
    <property type="entry name" value="PROTEIN MALY"/>
    <property type="match status" value="1"/>
</dbReference>
<sequence length="387" mass="44049">MFTEIVDRKNTNSAKWDELIQDTGEPDIIPLTVADMDFKTAPEIVKATAAQADHGIYGYTNVSKDYLSLTRKWIVDHYFWQPEVEEIVFCPRIINALAQIVQNFTNQDDKVLIFTPLYDPIQSIVKLNDRNLIHTSLVLRNNHYEIDFADLENKLRSGVKLMIVVSPHNPTGRVWQEKEIEKIVALAKKYNVLIFADEVHADFVWEGKFTSLGKFLPVYDQMMIGVSPAKTFNIPGIEAAAVVIKNTALRERFIHCLRKSGFHNPNFFCNAAVEAAYGKGEEWLARVKTVILENRRLAIDFINNNMRPCRVVPGEGTFLLWIDYTKLNISEEALKEKFIHEAKVACSMGKGFGPEGAGFFRINIAQPYALLKVALKKISEVIEEVRV</sequence>
<dbReference type="CDD" id="cd00609">
    <property type="entry name" value="AAT_like"/>
    <property type="match status" value="1"/>
</dbReference>